<dbReference type="SUPFAM" id="SSF81665">
    <property type="entry name" value="Calcium ATPase, transmembrane domain M"/>
    <property type="match status" value="1"/>
</dbReference>
<keyword evidence="13" id="KW-0186">Copper</keyword>
<dbReference type="Gene3D" id="3.40.50.1000">
    <property type="entry name" value="HAD superfamily/HAD-like"/>
    <property type="match status" value="1"/>
</dbReference>
<keyword evidence="3" id="KW-0813">Transport</keyword>
<dbReference type="NCBIfam" id="TIGR00003">
    <property type="entry name" value="copper ion binding protein"/>
    <property type="match status" value="1"/>
</dbReference>
<dbReference type="EMBL" id="VWRR01000002">
    <property type="protein sequence ID" value="KAF6004954.1"/>
    <property type="molecule type" value="Genomic_DNA"/>
</dbReference>
<dbReference type="InterPro" id="IPR018303">
    <property type="entry name" value="ATPase_P-typ_P_site"/>
</dbReference>
<feature type="region of interest" description="Disordered" evidence="17">
    <location>
        <begin position="739"/>
        <end position="760"/>
    </location>
</feature>
<keyword evidence="15 16" id="KW-0472">Membrane</keyword>
<evidence type="ECO:0000256" key="13">
    <source>
        <dbReference type="ARBA" id="ARBA00023008"/>
    </source>
</evidence>
<reference evidence="20 21" key="1">
    <citation type="journal article" date="2020" name="J. Phycol.">
        <title>Comparative genome analysis reveals Cyanidiococcus gen. nov., a new extremophilic red algal genus sister to Cyanidioschyzon (Cyanidioschyzonaceae, Rhodophyta).</title>
        <authorList>
            <person name="Liu S.-L."/>
            <person name="Chiang Y.-R."/>
            <person name="Yoon H.S."/>
            <person name="Fu H.-Y."/>
        </authorList>
    </citation>
    <scope>NUCLEOTIDE SEQUENCE [LARGE SCALE GENOMIC DNA]</scope>
    <source>
        <strain evidence="20 21">THAL066</strain>
    </source>
</reference>
<feature type="transmembrane region" description="Helical" evidence="16">
    <location>
        <begin position="1298"/>
        <end position="1320"/>
    </location>
</feature>
<organism evidence="20 21">
    <name type="scientific">Cyanidiococcus yangmingshanensis</name>
    <dbReference type="NCBI Taxonomy" id="2690220"/>
    <lineage>
        <taxon>Eukaryota</taxon>
        <taxon>Rhodophyta</taxon>
        <taxon>Bangiophyceae</taxon>
        <taxon>Cyanidiales</taxon>
        <taxon>Cyanidiaceae</taxon>
        <taxon>Cyanidiococcus</taxon>
    </lineage>
</organism>
<evidence type="ECO:0000256" key="17">
    <source>
        <dbReference type="SAM" id="MobiDB-lite"/>
    </source>
</evidence>
<dbReference type="InterPro" id="IPR036163">
    <property type="entry name" value="HMA_dom_sf"/>
</dbReference>
<dbReference type="SUPFAM" id="SSF56784">
    <property type="entry name" value="HAD-like"/>
    <property type="match status" value="1"/>
</dbReference>
<protein>
    <recommendedName>
        <fullName evidence="22">Copper-transporting ATPase</fullName>
    </recommendedName>
</protein>
<evidence type="ECO:0008006" key="22">
    <source>
        <dbReference type="Google" id="ProtNLM"/>
    </source>
</evidence>
<dbReference type="InterPro" id="IPR023299">
    <property type="entry name" value="ATPase_P-typ_cyto_dom_N"/>
</dbReference>
<dbReference type="GO" id="GO:0043682">
    <property type="term" value="F:P-type divalent copper transporter activity"/>
    <property type="evidence" value="ECO:0007669"/>
    <property type="project" value="TreeGrafter"/>
</dbReference>
<dbReference type="Pfam" id="PF00403">
    <property type="entry name" value="HMA"/>
    <property type="match status" value="2"/>
</dbReference>
<dbReference type="PROSITE" id="PS50868">
    <property type="entry name" value="POST_SET"/>
    <property type="match status" value="1"/>
</dbReference>
<dbReference type="SUPFAM" id="SSF81653">
    <property type="entry name" value="Calcium ATPase, transduction domain A"/>
    <property type="match status" value="1"/>
</dbReference>
<gene>
    <name evidence="20" type="ORF">F1559_004479</name>
</gene>
<dbReference type="PANTHER" id="PTHR43520">
    <property type="entry name" value="ATP7, ISOFORM B"/>
    <property type="match status" value="1"/>
</dbReference>
<dbReference type="NCBIfam" id="TIGR01525">
    <property type="entry name" value="ATPase-IB_hvy"/>
    <property type="match status" value="1"/>
</dbReference>
<dbReference type="Gene3D" id="3.30.70.100">
    <property type="match status" value="2"/>
</dbReference>
<comment type="subcellular location">
    <subcellularLocation>
        <location evidence="1">Endomembrane system</location>
        <topology evidence="1">Multi-pass membrane protein</topology>
    </subcellularLocation>
    <subcellularLocation>
        <location evidence="16">Membrane</location>
    </subcellularLocation>
</comment>
<evidence type="ECO:0000256" key="4">
    <source>
        <dbReference type="ARBA" id="ARBA00022692"/>
    </source>
</evidence>
<dbReference type="PRINTS" id="PR00119">
    <property type="entry name" value="CATATPASE"/>
</dbReference>
<dbReference type="Gene3D" id="2.70.150.10">
    <property type="entry name" value="Calcium-transporting ATPase, cytoplasmic transduction domain A"/>
    <property type="match status" value="1"/>
</dbReference>
<dbReference type="Pfam" id="PF00122">
    <property type="entry name" value="E1-E2_ATPase"/>
    <property type="match status" value="1"/>
</dbReference>
<evidence type="ECO:0000256" key="1">
    <source>
        <dbReference type="ARBA" id="ARBA00004127"/>
    </source>
</evidence>
<dbReference type="GO" id="GO:0005524">
    <property type="term" value="F:ATP binding"/>
    <property type="evidence" value="ECO:0007669"/>
    <property type="project" value="UniProtKB-UniRule"/>
</dbReference>
<dbReference type="FunFam" id="2.70.150.10:FF:000002">
    <property type="entry name" value="Copper-transporting ATPase 1, putative"/>
    <property type="match status" value="1"/>
</dbReference>
<feature type="domain" description="Post-SET" evidence="19">
    <location>
        <begin position="194"/>
        <end position="210"/>
    </location>
</feature>
<dbReference type="PROSITE" id="PS50846">
    <property type="entry name" value="HMA_2"/>
    <property type="match status" value="2"/>
</dbReference>
<evidence type="ECO:0000256" key="6">
    <source>
        <dbReference type="ARBA" id="ARBA00022737"/>
    </source>
</evidence>
<dbReference type="InterPro" id="IPR008250">
    <property type="entry name" value="ATPase_P-typ_transduc_dom_A_sf"/>
</dbReference>
<evidence type="ECO:0000256" key="7">
    <source>
        <dbReference type="ARBA" id="ARBA00022741"/>
    </source>
</evidence>
<keyword evidence="7 16" id="KW-0547">Nucleotide-binding</keyword>
<proteinExistence type="inferred from homology"/>
<evidence type="ECO:0000256" key="5">
    <source>
        <dbReference type="ARBA" id="ARBA00022723"/>
    </source>
</evidence>
<evidence type="ECO:0000256" key="12">
    <source>
        <dbReference type="ARBA" id="ARBA00022989"/>
    </source>
</evidence>
<feature type="transmembrane region" description="Helical" evidence="16">
    <location>
        <begin position="869"/>
        <end position="891"/>
    </location>
</feature>
<dbReference type="InterPro" id="IPR017969">
    <property type="entry name" value="Heavy-metal-associated_CS"/>
</dbReference>
<dbReference type="NCBIfam" id="TIGR01494">
    <property type="entry name" value="ATPase_P-type"/>
    <property type="match status" value="2"/>
</dbReference>
<dbReference type="InterPro" id="IPR027256">
    <property type="entry name" value="P-typ_ATPase_IB"/>
</dbReference>
<dbReference type="Pfam" id="PF00702">
    <property type="entry name" value="Hydrolase"/>
    <property type="match status" value="1"/>
</dbReference>
<feature type="region of interest" description="Disordered" evidence="17">
    <location>
        <begin position="1362"/>
        <end position="1391"/>
    </location>
</feature>
<dbReference type="GO" id="GO:0016887">
    <property type="term" value="F:ATP hydrolysis activity"/>
    <property type="evidence" value="ECO:0007669"/>
    <property type="project" value="InterPro"/>
</dbReference>
<dbReference type="InterPro" id="IPR003616">
    <property type="entry name" value="Post-SET_dom"/>
</dbReference>
<keyword evidence="12 16" id="KW-1133">Transmembrane helix</keyword>
<feature type="transmembrane region" description="Helical" evidence="16">
    <location>
        <begin position="911"/>
        <end position="944"/>
    </location>
</feature>
<dbReference type="InterPro" id="IPR001757">
    <property type="entry name" value="P_typ_ATPase"/>
</dbReference>
<keyword evidence="10" id="KW-0460">Magnesium</keyword>
<evidence type="ECO:0000256" key="15">
    <source>
        <dbReference type="ARBA" id="ARBA00023136"/>
    </source>
</evidence>
<evidence type="ECO:0000256" key="8">
    <source>
        <dbReference type="ARBA" id="ARBA00022796"/>
    </source>
</evidence>
<keyword evidence="14" id="KW-0406">Ion transport</keyword>
<keyword evidence="8" id="KW-0187">Copper transport</keyword>
<keyword evidence="21" id="KW-1185">Reference proteome</keyword>
<keyword evidence="9 16" id="KW-0067">ATP-binding</keyword>
<dbReference type="Gene3D" id="3.40.1110.10">
    <property type="entry name" value="Calcium-transporting ATPase, cytoplasmic domain N"/>
    <property type="match status" value="1"/>
</dbReference>
<dbReference type="InterPro" id="IPR023214">
    <property type="entry name" value="HAD_sf"/>
</dbReference>
<dbReference type="GO" id="GO:0005507">
    <property type="term" value="F:copper ion binding"/>
    <property type="evidence" value="ECO:0007669"/>
    <property type="project" value="InterPro"/>
</dbReference>
<evidence type="ECO:0000256" key="2">
    <source>
        <dbReference type="ARBA" id="ARBA00006024"/>
    </source>
</evidence>
<feature type="domain" description="HMA" evidence="18">
    <location>
        <begin position="108"/>
        <end position="173"/>
    </location>
</feature>
<dbReference type="InterPro" id="IPR036412">
    <property type="entry name" value="HAD-like_sf"/>
</dbReference>
<dbReference type="PANTHER" id="PTHR43520:SF8">
    <property type="entry name" value="P-TYPE CU(+) TRANSPORTER"/>
    <property type="match status" value="1"/>
</dbReference>
<evidence type="ECO:0000256" key="14">
    <source>
        <dbReference type="ARBA" id="ARBA00023065"/>
    </source>
</evidence>
<evidence type="ECO:0000313" key="20">
    <source>
        <dbReference type="EMBL" id="KAF6004954.1"/>
    </source>
</evidence>
<feature type="domain" description="HMA" evidence="18">
    <location>
        <begin position="289"/>
        <end position="355"/>
    </location>
</feature>
<keyword evidence="11" id="KW-1278">Translocase</keyword>
<dbReference type="PROSITE" id="PS01229">
    <property type="entry name" value="COF_2"/>
    <property type="match status" value="1"/>
</dbReference>
<keyword evidence="6" id="KW-0677">Repeat</keyword>
<evidence type="ECO:0000313" key="21">
    <source>
        <dbReference type="Proteomes" id="UP000530660"/>
    </source>
</evidence>
<feature type="transmembrane region" description="Helical" evidence="16">
    <location>
        <begin position="603"/>
        <end position="622"/>
    </location>
</feature>
<evidence type="ECO:0000256" key="10">
    <source>
        <dbReference type="ARBA" id="ARBA00022842"/>
    </source>
</evidence>
<dbReference type="GO" id="GO:0012505">
    <property type="term" value="C:endomembrane system"/>
    <property type="evidence" value="ECO:0007669"/>
    <property type="project" value="UniProtKB-SubCell"/>
</dbReference>
<evidence type="ECO:0000259" key="18">
    <source>
        <dbReference type="PROSITE" id="PS50846"/>
    </source>
</evidence>
<feature type="transmembrane region" description="Helical" evidence="16">
    <location>
        <begin position="634"/>
        <end position="651"/>
    </location>
</feature>
<keyword evidence="5 16" id="KW-0479">Metal-binding</keyword>
<evidence type="ECO:0000256" key="9">
    <source>
        <dbReference type="ARBA" id="ARBA00022840"/>
    </source>
</evidence>
<dbReference type="FunFam" id="3.30.70.100:FF:000005">
    <property type="entry name" value="Copper-exporting P-type ATPase A"/>
    <property type="match status" value="1"/>
</dbReference>
<dbReference type="Proteomes" id="UP000530660">
    <property type="component" value="Unassembled WGS sequence"/>
</dbReference>
<dbReference type="InterPro" id="IPR006122">
    <property type="entry name" value="HMA_Cu_ion-bd"/>
</dbReference>
<dbReference type="InterPro" id="IPR059000">
    <property type="entry name" value="ATPase_P-type_domA"/>
</dbReference>
<dbReference type="InterPro" id="IPR023298">
    <property type="entry name" value="ATPase_P-typ_TM_dom_sf"/>
</dbReference>
<dbReference type="PRINTS" id="PR00120">
    <property type="entry name" value="HATPASE"/>
</dbReference>
<comment type="similarity">
    <text evidence="2 16">Belongs to the cation transport ATPase (P-type) (TC 3.A.3) family. Type IB subfamily.</text>
</comment>
<evidence type="ECO:0000256" key="16">
    <source>
        <dbReference type="RuleBase" id="RU362081"/>
    </source>
</evidence>
<evidence type="ECO:0000256" key="3">
    <source>
        <dbReference type="ARBA" id="ARBA00022448"/>
    </source>
</evidence>
<comment type="caution">
    <text evidence="20">The sequence shown here is derived from an EMBL/GenBank/DDBJ whole genome shotgun (WGS) entry which is preliminary data.</text>
</comment>
<evidence type="ECO:0000256" key="11">
    <source>
        <dbReference type="ARBA" id="ARBA00022967"/>
    </source>
</evidence>
<feature type="compositionally biased region" description="Polar residues" evidence="17">
    <location>
        <begin position="739"/>
        <end position="751"/>
    </location>
</feature>
<keyword evidence="4 16" id="KW-0812">Transmembrane</keyword>
<dbReference type="CDD" id="cd00371">
    <property type="entry name" value="HMA"/>
    <property type="match status" value="2"/>
</dbReference>
<sequence>MHAACRLCVYLDQVTRKRTMEESTKQAVEELMHFELVSDDESSSERMEAAVVKLKGLKGLVNVGLKRDDRGVRLQVAALTSVSYRTVLETIQEELGGIRVLLRAPIARLVHLQIEGMRCNGCVQKVTEALEHVPGVVRAHVHLGLKRARVALDRPVPPSVLIKAALATGKQVILVSQSPELGLAKELSGDGATRRYNCGCGEPSCVGALEPQICGDVGLGIMSDEVDEMGCLVNAVGVLDVSRKACGCRKRATVRSCCSSKASKGSLVEPIKEDRAEQAEVRSHASDLWRASLDIHGMTCATCAGAIEAALQRVAGVHQVSVNLLSQRATVTFDQSLVSATQLQKNVQEIGYGAELVASEPFTEQAVARSDAATGNTDTKQASLVLKFSDENKAKTAVELLRRMTVVKLVNIEERTSIGYDDARDRRWWKSLWKRWAGFGRKSPSDSLVHIWMNNNRTDSSMSAEQEASTDLNFLNPCAQAVVMLEKAGYSDAFEILRAPNMTASTDRSGTAAARLRLESFDWLGRFLFALVFTVPVLVISTILMNLPSPPSSLTARVGNSLLQVGNLVALLLTTPVQLIAGYPFYRGSYYALLKRRRANMDVLVALSTSIAYIYSLVLVVLNGASLRLGNGPAFDTSALLITIILLGKWMETVAKKRAASGMESFYELRPQRAFIMVREQRSPSADANDARARQLPADSSADDGAAFIATTSKQDEQLCSIVGENKWEANVVAEGNSSNLVDQTSTSSSEDGPKAAKTTPGYRLVGEIDAKLLDVGDIMRIKPGDRFPADAVVLEGRSSVDESMLTGESRQVPKRPGELVYGGSVNGSHPLVVQATAVGPHSTLSQIIRLVEEAQTQRAPIESVADRIAAVFVPAVLVIALVDFLVWLALAQSDTIPSDWYAGKGGPVPFALLFAISTLVIACPCALGLATPTVIMVATTLGLRFGVLFKSGLVLEATRNVRCILFDKTGTLTAGKPAVAHHALLDDPEHPVASLRDPPLSEREVLLSVAAIEAHSEHSLARAIADYVHGLLPEATLPAATALHTEPGLGIQGMVAGIRIQVGSPSWILRVCGETTVDTPDSRLERIRRLEGRLSQMESTGATVVVAAINGWPLVAFAIEDPIRPEAAAVIRTLCKRLEISCWMVTGDHAAAAQRVAEQVGIPPTRVIAGMLPWQKADAVRACVEAAERHELPNAAWGSEHAPLLPWMMEALRAETPTTDSRPAAKAWRHRHRVAFIGDGLNDAPALATADVGIAMAAGTQVAAEAGQIVLMRDQLSDLLVALDLSRAAFRRISLNYVWALGYNLAALPLAAGVLYPAWHQQIPPYIAAIAMAASSVSVTLSSILLELYRPSRWCQVRATRHRTNDHQPLEKSASSDGGIVYGDGPFHSG</sequence>
<dbReference type="GO" id="GO:0016020">
    <property type="term" value="C:membrane"/>
    <property type="evidence" value="ECO:0007669"/>
    <property type="project" value="UniProtKB-SubCell"/>
</dbReference>
<feature type="transmembrane region" description="Helical" evidence="16">
    <location>
        <begin position="1326"/>
        <end position="1350"/>
    </location>
</feature>
<accession>A0A7J7IQW9</accession>
<evidence type="ECO:0000259" key="19">
    <source>
        <dbReference type="PROSITE" id="PS50868"/>
    </source>
</evidence>
<dbReference type="GO" id="GO:0055070">
    <property type="term" value="P:copper ion homeostasis"/>
    <property type="evidence" value="ECO:0007669"/>
    <property type="project" value="TreeGrafter"/>
</dbReference>
<dbReference type="InterPro" id="IPR006121">
    <property type="entry name" value="HMA_dom"/>
</dbReference>
<dbReference type="OrthoDB" id="432719at2759"/>
<name>A0A7J7IQW9_9RHOD</name>
<feature type="transmembrane region" description="Helical" evidence="16">
    <location>
        <begin position="523"/>
        <end position="545"/>
    </location>
</feature>
<dbReference type="PROSITE" id="PS01047">
    <property type="entry name" value="HMA_1"/>
    <property type="match status" value="2"/>
</dbReference>
<feature type="transmembrane region" description="Helical" evidence="16">
    <location>
        <begin position="565"/>
        <end position="583"/>
    </location>
</feature>
<dbReference type="SUPFAM" id="SSF55008">
    <property type="entry name" value="HMA, heavy metal-associated domain"/>
    <property type="match status" value="2"/>
</dbReference>
<dbReference type="PROSITE" id="PS00154">
    <property type="entry name" value="ATPASE_E1_E2"/>
    <property type="match status" value="1"/>
</dbReference>